<evidence type="ECO:0000313" key="9">
    <source>
        <dbReference type="Proteomes" id="UP001642540"/>
    </source>
</evidence>
<protein>
    <recommendedName>
        <fullName evidence="7">DM domain-containing protein</fullName>
    </recommendedName>
</protein>
<dbReference type="PROSITE" id="PS40000">
    <property type="entry name" value="DM_1"/>
    <property type="match status" value="1"/>
</dbReference>
<evidence type="ECO:0000256" key="4">
    <source>
        <dbReference type="ARBA" id="ARBA00023242"/>
    </source>
</evidence>
<sequence length="487" mass="51729">MGDRDSVASPTRSESSNSSSNSGSYKRILNNNNDNDEEIIQRKRRPTDSPSPPGQSTPESKKRRDEPESPRRKSHHYIFECTNTIPPVGLPNSVIQKPDLLAASRKPAVVSNLSASSSSSSSTATSITKQMAQNGRSPKCAQCQNHGELVRVKGHKRYCPWRSCQCYKCNVTYDRRRVMASQVAVRRAQAQDEARANEIVSQTRDDAKAGEMLSNPQYPDIQASTFYSPFREHLGGSASRRNETGGAPLSLPLPIPPPTLLPRTSPMAAHLNPSTLTSSSARTVSAAAHHHRSNVANNSSSEEHVPRPTASPTIIRDKTMSHHHQDGQSSDNEVDADNRSTEGRPLSRSTNNDRDSIRGRSPKSGDEGRRMPSAGLSSGTSIFTGKMFGRSVGSSGMSTSLIRGSWPPMVDPMLAKVHGANGTTLMALPSSSSSGAGVGGPAVTSPTSMAAVAAAAAAAATACGVDPTAHFGALKMYPHFAGGLALA</sequence>
<evidence type="ECO:0000256" key="5">
    <source>
        <dbReference type="PROSITE-ProRule" id="PRU00070"/>
    </source>
</evidence>
<keyword evidence="4 5" id="KW-0539">Nucleus</keyword>
<feature type="region of interest" description="Disordered" evidence="6">
    <location>
        <begin position="188"/>
        <end position="220"/>
    </location>
</feature>
<evidence type="ECO:0000256" key="6">
    <source>
        <dbReference type="SAM" id="MobiDB-lite"/>
    </source>
</evidence>
<dbReference type="Gene3D" id="4.10.1040.10">
    <property type="entry name" value="DM DNA-binding domain"/>
    <property type="match status" value="1"/>
</dbReference>
<evidence type="ECO:0000256" key="2">
    <source>
        <dbReference type="ARBA" id="ARBA00022833"/>
    </source>
</evidence>
<dbReference type="EMBL" id="CAXLJM020000007">
    <property type="protein sequence ID" value="CAL8073769.1"/>
    <property type="molecule type" value="Genomic_DNA"/>
</dbReference>
<feature type="compositionally biased region" description="Basic and acidic residues" evidence="6">
    <location>
        <begin position="351"/>
        <end position="370"/>
    </location>
</feature>
<feature type="compositionally biased region" description="Low complexity" evidence="6">
    <location>
        <begin position="114"/>
        <end position="126"/>
    </location>
</feature>
<feature type="compositionally biased region" description="Pro residues" evidence="6">
    <location>
        <begin position="251"/>
        <end position="260"/>
    </location>
</feature>
<comment type="subcellular location">
    <subcellularLocation>
        <location evidence="5">Nucleus</location>
    </subcellularLocation>
</comment>
<feature type="compositionally biased region" description="Basic and acidic residues" evidence="6">
    <location>
        <begin position="315"/>
        <end position="326"/>
    </location>
</feature>
<evidence type="ECO:0000256" key="3">
    <source>
        <dbReference type="ARBA" id="ARBA00023125"/>
    </source>
</evidence>
<keyword evidence="1 5" id="KW-0479">Metal-binding</keyword>
<dbReference type="PANTHER" id="PTHR12322">
    <property type="entry name" value="DOUBLESEX AND MAB-3 RELATED TRANSCRIPTION FACTOR DMRT"/>
    <property type="match status" value="1"/>
</dbReference>
<name>A0ABP1PSN3_9HEXA</name>
<evidence type="ECO:0000259" key="7">
    <source>
        <dbReference type="PROSITE" id="PS50809"/>
    </source>
</evidence>
<dbReference type="InterPro" id="IPR036407">
    <property type="entry name" value="DM_DNA-bd_sf"/>
</dbReference>
<accession>A0ABP1PSN3</accession>
<dbReference type="SMART" id="SM00301">
    <property type="entry name" value="DM"/>
    <property type="match status" value="1"/>
</dbReference>
<keyword evidence="2 5" id="KW-0862">Zinc</keyword>
<feature type="region of interest" description="Disordered" evidence="6">
    <location>
        <begin position="1"/>
        <end position="78"/>
    </location>
</feature>
<evidence type="ECO:0000313" key="8">
    <source>
        <dbReference type="EMBL" id="CAL8073769.1"/>
    </source>
</evidence>
<feature type="compositionally biased region" description="Polar residues" evidence="6">
    <location>
        <begin position="127"/>
        <end position="136"/>
    </location>
</feature>
<keyword evidence="9" id="KW-1185">Reference proteome</keyword>
<gene>
    <name evidence="8" type="ORF">ODALV1_LOCUS2703</name>
</gene>
<dbReference type="InterPro" id="IPR001275">
    <property type="entry name" value="DM_DNA-bd"/>
</dbReference>
<dbReference type="Pfam" id="PF00751">
    <property type="entry name" value="DM"/>
    <property type="match status" value="1"/>
</dbReference>
<dbReference type="InterPro" id="IPR026607">
    <property type="entry name" value="DMRT"/>
</dbReference>
<evidence type="ECO:0000256" key="1">
    <source>
        <dbReference type="ARBA" id="ARBA00022723"/>
    </source>
</evidence>
<dbReference type="PANTHER" id="PTHR12322:SF53">
    <property type="entry name" value="DOUBLESEX-MAB RELATED 11E"/>
    <property type="match status" value="1"/>
</dbReference>
<organism evidence="8 9">
    <name type="scientific">Orchesella dallaii</name>
    <dbReference type="NCBI Taxonomy" id="48710"/>
    <lineage>
        <taxon>Eukaryota</taxon>
        <taxon>Metazoa</taxon>
        <taxon>Ecdysozoa</taxon>
        <taxon>Arthropoda</taxon>
        <taxon>Hexapoda</taxon>
        <taxon>Collembola</taxon>
        <taxon>Entomobryomorpha</taxon>
        <taxon>Entomobryoidea</taxon>
        <taxon>Orchesellidae</taxon>
        <taxon>Orchesellinae</taxon>
        <taxon>Orchesella</taxon>
    </lineage>
</organism>
<feature type="region of interest" description="Disordered" evidence="6">
    <location>
        <begin position="113"/>
        <end position="139"/>
    </location>
</feature>
<feature type="compositionally biased region" description="Low complexity" evidence="6">
    <location>
        <begin position="13"/>
        <end position="24"/>
    </location>
</feature>
<comment type="caution">
    <text evidence="8">The sequence shown here is derived from an EMBL/GenBank/DDBJ whole genome shotgun (WGS) entry which is preliminary data.</text>
</comment>
<keyword evidence="3 5" id="KW-0238">DNA-binding</keyword>
<proteinExistence type="predicted"/>
<feature type="region of interest" description="Disordered" evidence="6">
    <location>
        <begin position="232"/>
        <end position="382"/>
    </location>
</feature>
<feature type="compositionally biased region" description="Basic and acidic residues" evidence="6">
    <location>
        <begin position="59"/>
        <end position="71"/>
    </location>
</feature>
<reference evidence="8 9" key="1">
    <citation type="submission" date="2024-08" db="EMBL/GenBank/DDBJ databases">
        <authorList>
            <person name="Cucini C."/>
            <person name="Frati F."/>
        </authorList>
    </citation>
    <scope>NUCLEOTIDE SEQUENCE [LARGE SCALE GENOMIC DNA]</scope>
</reference>
<dbReference type="SUPFAM" id="SSF82927">
    <property type="entry name" value="Cysteine-rich DNA binding domain, (DM domain)"/>
    <property type="match status" value="1"/>
</dbReference>
<feature type="DNA-binding region" description="DM" evidence="5">
    <location>
        <begin position="140"/>
        <end position="187"/>
    </location>
</feature>
<feature type="compositionally biased region" description="Low complexity" evidence="6">
    <location>
        <begin position="274"/>
        <end position="287"/>
    </location>
</feature>
<feature type="domain" description="DM" evidence="7">
    <location>
        <begin position="140"/>
        <end position="187"/>
    </location>
</feature>
<dbReference type="PROSITE" id="PS50809">
    <property type="entry name" value="DM_2"/>
    <property type="match status" value="1"/>
</dbReference>
<dbReference type="Proteomes" id="UP001642540">
    <property type="component" value="Unassembled WGS sequence"/>
</dbReference>